<dbReference type="PANTHER" id="PTHR48231">
    <property type="entry name" value="TMEM189_B_DMAIN DOMAIN-CONTAINING PROTEIN"/>
    <property type="match status" value="1"/>
</dbReference>
<gene>
    <name evidence="8" type="primary">FAD11</name>
</gene>
<comment type="similarity">
    <text evidence="2">Belongs to the fatty acid desaturase CarF family.</text>
</comment>
<dbReference type="GO" id="GO:0016020">
    <property type="term" value="C:membrane"/>
    <property type="evidence" value="ECO:0007669"/>
    <property type="project" value="UniProtKB-SubCell"/>
</dbReference>
<proteinExistence type="evidence at transcript level"/>
<feature type="region of interest" description="Disordered" evidence="6">
    <location>
        <begin position="155"/>
        <end position="176"/>
    </location>
</feature>
<dbReference type="PANTHER" id="PTHR48231:SF1">
    <property type="entry name" value="OS08G0187900 PROTEIN"/>
    <property type="match status" value="1"/>
</dbReference>
<sequence>MPCFSNRQPKMQQSMLRRSRALGTMPSTGFVKRGVAFRTTPTRVVVMRSENNSKMVREYREDDDKIVVPEESSSQAPGAPQGALYADEVPPAMAKPKDNMSKEMKARLRKEYVGLGGAENALLGRRRWAVAAASLMEEVREEAVAEVSTSGSLFQATTSTQATSSTSTSSSSSVNPTAKLVSSKWALDENELLASTAEHRFWTLGTMGLMAAGFTQALQHMESGSDAGIIVAAFVVAYILADLGTGIYHWGVDNYGDGTTPVFGRQIAAFQGHHQKPWTITQRQFCNNVHQVFKPAAFPSACVLAVSHWMPLWAQAFLPSFLFLVCMSQQFHAWSHMKKSELPGYIIALQDAHILISRKAHGAHHKPNFDGNYCIVSGLWNPVLDNSGFFRWLEEVIAAGTGVEPRCWYPPQEGWEETVAPDSSM</sequence>
<protein>
    <submittedName>
        <fullName evidence="8">Delta3 fatty acid desaturase</fullName>
    </submittedName>
</protein>
<keyword evidence="5" id="KW-0472">Membrane</keyword>
<evidence type="ECO:0000259" key="7">
    <source>
        <dbReference type="Pfam" id="PF10520"/>
    </source>
</evidence>
<dbReference type="AlphaFoldDB" id="A0A8F2XNM4"/>
<evidence type="ECO:0000256" key="4">
    <source>
        <dbReference type="ARBA" id="ARBA00022989"/>
    </source>
</evidence>
<evidence type="ECO:0000256" key="2">
    <source>
        <dbReference type="ARBA" id="ARBA00007620"/>
    </source>
</evidence>
<feature type="compositionally biased region" description="Low complexity" evidence="6">
    <location>
        <begin position="155"/>
        <end position="173"/>
    </location>
</feature>
<dbReference type="InterPro" id="IPR019547">
    <property type="entry name" value="Lipid_desat"/>
</dbReference>
<evidence type="ECO:0000256" key="5">
    <source>
        <dbReference type="ARBA" id="ARBA00023136"/>
    </source>
</evidence>
<feature type="domain" description="Lipid desaturase" evidence="7">
    <location>
        <begin position="238"/>
        <end position="408"/>
    </location>
</feature>
<evidence type="ECO:0000256" key="6">
    <source>
        <dbReference type="SAM" id="MobiDB-lite"/>
    </source>
</evidence>
<comment type="subcellular location">
    <subcellularLocation>
        <location evidence="1">Membrane</location>
        <topology evidence="1">Multi-pass membrane protein</topology>
    </subcellularLocation>
</comment>
<dbReference type="EMBL" id="MT323115">
    <property type="protein sequence ID" value="QWW89561.1"/>
    <property type="molecule type" value="mRNA"/>
</dbReference>
<evidence type="ECO:0000256" key="3">
    <source>
        <dbReference type="ARBA" id="ARBA00022692"/>
    </source>
</evidence>
<name>A0A8F2XNM4_9CHLO</name>
<dbReference type="Pfam" id="PF10520">
    <property type="entry name" value="Lipid_desat"/>
    <property type="match status" value="1"/>
</dbReference>
<keyword evidence="4" id="KW-1133">Transmembrane helix</keyword>
<evidence type="ECO:0000256" key="1">
    <source>
        <dbReference type="ARBA" id="ARBA00004141"/>
    </source>
</evidence>
<keyword evidence="3" id="KW-0812">Transmembrane</keyword>
<dbReference type="GO" id="GO:0006631">
    <property type="term" value="P:fatty acid metabolic process"/>
    <property type="evidence" value="ECO:0007669"/>
    <property type="project" value="UniProtKB-UniPathway"/>
</dbReference>
<evidence type="ECO:0000313" key="8">
    <source>
        <dbReference type="EMBL" id="QWW89561.1"/>
    </source>
</evidence>
<reference evidence="8" key="1">
    <citation type="submission" date="2020-04" db="EMBL/GenBank/DDBJ databases">
        <authorList>
            <person name="Wu T."/>
            <person name="Chen F."/>
        </authorList>
    </citation>
    <scope>NUCLEOTIDE SEQUENCE</scope>
</reference>
<accession>A0A8F2XNM4</accession>
<organism evidence="8">
    <name type="scientific">Chromochloris zofingiensis</name>
    <dbReference type="NCBI Taxonomy" id="31302"/>
    <lineage>
        <taxon>Eukaryota</taxon>
        <taxon>Viridiplantae</taxon>
        <taxon>Chlorophyta</taxon>
        <taxon>core chlorophytes</taxon>
        <taxon>Chlorophyceae</taxon>
        <taxon>CS clade</taxon>
        <taxon>Sphaeropleales</taxon>
        <taxon>Chromochloridaceae</taxon>
        <taxon>Chromochloris</taxon>
    </lineage>
</organism>
<dbReference type="UniPathway" id="UPA00199"/>